<feature type="transmembrane region" description="Helical" evidence="1">
    <location>
        <begin position="167"/>
        <end position="190"/>
    </location>
</feature>
<dbReference type="Proteomes" id="UP000250043">
    <property type="component" value="Unassembled WGS sequence"/>
</dbReference>
<name>A0A8E2B1U3_9APHY</name>
<protein>
    <submittedName>
        <fullName evidence="2">Uncharacterized protein</fullName>
    </submittedName>
</protein>
<organism evidence="2 3">
    <name type="scientific">Obba rivulosa</name>
    <dbReference type="NCBI Taxonomy" id="1052685"/>
    <lineage>
        <taxon>Eukaryota</taxon>
        <taxon>Fungi</taxon>
        <taxon>Dikarya</taxon>
        <taxon>Basidiomycota</taxon>
        <taxon>Agaricomycotina</taxon>
        <taxon>Agaricomycetes</taxon>
        <taxon>Polyporales</taxon>
        <taxon>Gelatoporiaceae</taxon>
        <taxon>Obba</taxon>
    </lineage>
</organism>
<keyword evidence="1" id="KW-0812">Transmembrane</keyword>
<dbReference type="OrthoDB" id="3192156at2759"/>
<proteinExistence type="predicted"/>
<sequence length="298" mass="31782">MSELLLQPFLEGYRALLQPVAPLAWFGLSFTYLDVAAAFRLCVGLRQLREHLHREHVAKTGQAGPEVEPRSLVRDASATLLVVYGGEAAAAAGLGVPPSFMLSGTVPAFYAAIQAAVNYLPSVPTPRLSTELPTAVLDGFARAFLLCTLIPPMVLQHPWPAVQDSPWTLLVTSFLITNGGFLLVNAFSFLQPYALTFATPPELLPYGWTTTDLWCAPLVTALYALLTHAQPFWAGAHAVALGWLGAGPVGAEAVAAVDPESARATCAAVLAVLFTTRAYKNFGSAEIKVPVAEKTKVQ</sequence>
<evidence type="ECO:0000313" key="2">
    <source>
        <dbReference type="EMBL" id="OCH90652.1"/>
    </source>
</evidence>
<dbReference type="EMBL" id="KV722400">
    <property type="protein sequence ID" value="OCH90652.1"/>
    <property type="molecule type" value="Genomic_DNA"/>
</dbReference>
<feature type="transmembrane region" description="Helical" evidence="1">
    <location>
        <begin position="20"/>
        <end position="43"/>
    </location>
</feature>
<keyword evidence="1" id="KW-1133">Transmembrane helix</keyword>
<dbReference type="AlphaFoldDB" id="A0A8E2B1U3"/>
<keyword evidence="1" id="KW-0472">Membrane</keyword>
<evidence type="ECO:0000256" key="1">
    <source>
        <dbReference type="SAM" id="Phobius"/>
    </source>
</evidence>
<reference evidence="2 3" key="1">
    <citation type="submission" date="2016-07" db="EMBL/GenBank/DDBJ databases">
        <title>Draft genome of the white-rot fungus Obba rivulosa 3A-2.</title>
        <authorList>
            <consortium name="DOE Joint Genome Institute"/>
            <person name="Miettinen O."/>
            <person name="Riley R."/>
            <person name="Acob R."/>
            <person name="Barry K."/>
            <person name="Cullen D."/>
            <person name="De Vries R."/>
            <person name="Hainaut M."/>
            <person name="Hatakka A."/>
            <person name="Henrissat B."/>
            <person name="Hilden K."/>
            <person name="Kuo R."/>
            <person name="Labutti K."/>
            <person name="Lipzen A."/>
            <person name="Makela M.R."/>
            <person name="Sandor L."/>
            <person name="Spatafora J.W."/>
            <person name="Grigoriev I.V."/>
            <person name="Hibbett D.S."/>
        </authorList>
    </citation>
    <scope>NUCLEOTIDE SEQUENCE [LARGE SCALE GENOMIC DNA]</scope>
    <source>
        <strain evidence="2 3">3A-2</strain>
    </source>
</reference>
<keyword evidence="3" id="KW-1185">Reference proteome</keyword>
<gene>
    <name evidence="2" type="ORF">OBBRIDRAFT_793093</name>
</gene>
<evidence type="ECO:0000313" key="3">
    <source>
        <dbReference type="Proteomes" id="UP000250043"/>
    </source>
</evidence>
<accession>A0A8E2B1U3</accession>